<dbReference type="Proteomes" id="UP000176855">
    <property type="component" value="Unassembled WGS sequence"/>
</dbReference>
<sequence>MVQKETILAPIQKVTHNKMAIILLSAGCIAAMTIAGYFYWQLAELRKNLQNVEQQELQEVIAKVSKLIVLPEGETPTMATVTDPALLKDQPFFAKAQKGDKVLIYTNAKKAILYNPSTNKIVEVAPLNIGNNQPAAEKTTTPETK</sequence>
<proteinExistence type="predicted"/>
<gene>
    <name evidence="2" type="ORF">A2730_00920</name>
</gene>
<dbReference type="AlphaFoldDB" id="A0A1G2HMS6"/>
<evidence type="ECO:0000256" key="1">
    <source>
        <dbReference type="SAM" id="Phobius"/>
    </source>
</evidence>
<dbReference type="STRING" id="1802202.A2730_00920"/>
<feature type="transmembrane region" description="Helical" evidence="1">
    <location>
        <begin position="21"/>
        <end position="40"/>
    </location>
</feature>
<keyword evidence="1" id="KW-0812">Transmembrane</keyword>
<evidence type="ECO:0000313" key="2">
    <source>
        <dbReference type="EMBL" id="OGZ63834.1"/>
    </source>
</evidence>
<reference evidence="2 3" key="1">
    <citation type="journal article" date="2016" name="Nat. Commun.">
        <title>Thousands of microbial genomes shed light on interconnected biogeochemical processes in an aquifer system.</title>
        <authorList>
            <person name="Anantharaman K."/>
            <person name="Brown C.T."/>
            <person name="Hug L.A."/>
            <person name="Sharon I."/>
            <person name="Castelle C.J."/>
            <person name="Probst A.J."/>
            <person name="Thomas B.C."/>
            <person name="Singh A."/>
            <person name="Wilkins M.J."/>
            <person name="Karaoz U."/>
            <person name="Brodie E.L."/>
            <person name="Williams K.H."/>
            <person name="Hubbard S.S."/>
            <person name="Banfield J.F."/>
        </authorList>
    </citation>
    <scope>NUCLEOTIDE SEQUENCE [LARGE SCALE GENOMIC DNA]</scope>
</reference>
<organism evidence="2 3">
    <name type="scientific">Candidatus Staskawiczbacteria bacterium RIFCSPHIGHO2_01_FULL_39_25</name>
    <dbReference type="NCBI Taxonomy" id="1802202"/>
    <lineage>
        <taxon>Bacteria</taxon>
        <taxon>Candidatus Staskawicziibacteriota</taxon>
    </lineage>
</organism>
<protein>
    <submittedName>
        <fullName evidence="2">Uncharacterized protein</fullName>
    </submittedName>
</protein>
<keyword evidence="1" id="KW-0472">Membrane</keyword>
<dbReference type="EMBL" id="MHOO01000011">
    <property type="protein sequence ID" value="OGZ63834.1"/>
    <property type="molecule type" value="Genomic_DNA"/>
</dbReference>
<name>A0A1G2HMS6_9BACT</name>
<comment type="caution">
    <text evidence="2">The sequence shown here is derived from an EMBL/GenBank/DDBJ whole genome shotgun (WGS) entry which is preliminary data.</text>
</comment>
<accession>A0A1G2HMS6</accession>
<evidence type="ECO:0000313" key="3">
    <source>
        <dbReference type="Proteomes" id="UP000176855"/>
    </source>
</evidence>
<keyword evidence="1" id="KW-1133">Transmembrane helix</keyword>